<evidence type="ECO:0000256" key="1">
    <source>
        <dbReference type="ARBA" id="ARBA00039658"/>
    </source>
</evidence>
<name>A0ABR3L7L0_9TELE</name>
<dbReference type="InterPro" id="IPR041588">
    <property type="entry name" value="Integrase_H2C2"/>
</dbReference>
<proteinExistence type="predicted"/>
<organism evidence="3 4">
    <name type="scientific">Cirrhinus molitorella</name>
    <name type="common">mud carp</name>
    <dbReference type="NCBI Taxonomy" id="172907"/>
    <lineage>
        <taxon>Eukaryota</taxon>
        <taxon>Metazoa</taxon>
        <taxon>Chordata</taxon>
        <taxon>Craniata</taxon>
        <taxon>Vertebrata</taxon>
        <taxon>Euteleostomi</taxon>
        <taxon>Actinopterygii</taxon>
        <taxon>Neopterygii</taxon>
        <taxon>Teleostei</taxon>
        <taxon>Ostariophysi</taxon>
        <taxon>Cypriniformes</taxon>
        <taxon>Cyprinidae</taxon>
        <taxon>Labeoninae</taxon>
        <taxon>Labeonini</taxon>
        <taxon>Cirrhinus</taxon>
    </lineage>
</organism>
<dbReference type="Gene3D" id="1.10.340.70">
    <property type="match status" value="1"/>
</dbReference>
<dbReference type="InterPro" id="IPR050951">
    <property type="entry name" value="Retrovirus_Pol_polyprotein"/>
</dbReference>
<dbReference type="Proteomes" id="UP001558613">
    <property type="component" value="Unassembled WGS sequence"/>
</dbReference>
<accession>A0ABR3L7L0</accession>
<keyword evidence="4" id="KW-1185">Reference proteome</keyword>
<dbReference type="EMBL" id="JAYMGO010000024">
    <property type="protein sequence ID" value="KAL1248858.1"/>
    <property type="molecule type" value="Genomic_DNA"/>
</dbReference>
<evidence type="ECO:0000313" key="4">
    <source>
        <dbReference type="Proteomes" id="UP001558613"/>
    </source>
</evidence>
<feature type="domain" description="Integrase zinc-binding" evidence="2">
    <location>
        <begin position="51"/>
        <end position="92"/>
    </location>
</feature>
<reference evidence="3 4" key="1">
    <citation type="submission" date="2023-09" db="EMBL/GenBank/DDBJ databases">
        <authorList>
            <person name="Wang M."/>
        </authorList>
    </citation>
    <scope>NUCLEOTIDE SEQUENCE [LARGE SCALE GENOMIC DNA]</scope>
    <source>
        <strain evidence="3">GT-2023</strain>
        <tissue evidence="3">Liver</tissue>
    </source>
</reference>
<protein>
    <recommendedName>
        <fullName evidence="1">Gypsy retrotransposon integrase-like protein 1</fullName>
    </recommendedName>
</protein>
<gene>
    <name evidence="3" type="ORF">QQF64_022176</name>
</gene>
<dbReference type="Pfam" id="PF17921">
    <property type="entry name" value="Integrase_H2C2"/>
    <property type="match status" value="1"/>
</dbReference>
<sequence>MQIDPVLSKVMDIVMTGKCENNDLELKPYIIQHHELLVQTGCLLWRRRMIIPPALCKSVLKRLHVGHCGMVRMKEIAKSYFWWSGVDGQIEEKPIYI</sequence>
<dbReference type="PANTHER" id="PTHR37984">
    <property type="entry name" value="PROTEIN CBG26694"/>
    <property type="match status" value="1"/>
</dbReference>
<evidence type="ECO:0000313" key="3">
    <source>
        <dbReference type="EMBL" id="KAL1248858.1"/>
    </source>
</evidence>
<evidence type="ECO:0000259" key="2">
    <source>
        <dbReference type="Pfam" id="PF17921"/>
    </source>
</evidence>
<comment type="caution">
    <text evidence="3">The sequence shown here is derived from an EMBL/GenBank/DDBJ whole genome shotgun (WGS) entry which is preliminary data.</text>
</comment>
<dbReference type="PANTHER" id="PTHR37984:SF13">
    <property type="entry name" value="RIBONUCLEASE H"/>
    <property type="match status" value="1"/>
</dbReference>